<evidence type="ECO:0000313" key="4">
    <source>
        <dbReference type="EMBL" id="PBD19097.1"/>
    </source>
</evidence>
<feature type="domain" description="DUF3859" evidence="2">
    <location>
        <begin position="29"/>
        <end position="157"/>
    </location>
</feature>
<proteinExistence type="predicted"/>
<protein>
    <submittedName>
        <fullName evidence="3">DUF3859 domain-containing protein</fullName>
    </submittedName>
</protein>
<feature type="signal peptide" evidence="1">
    <location>
        <begin position="1"/>
        <end position="16"/>
    </location>
</feature>
<evidence type="ECO:0000259" key="2">
    <source>
        <dbReference type="Pfam" id="PF12975"/>
    </source>
</evidence>
<accession>A0A2A3JWB7</accession>
<organism evidence="4">
    <name type="scientific">Alloyangia mangrovi</name>
    <dbReference type="NCBI Taxonomy" id="1779329"/>
    <lineage>
        <taxon>Bacteria</taxon>
        <taxon>Pseudomonadati</taxon>
        <taxon>Pseudomonadota</taxon>
        <taxon>Alphaproteobacteria</taxon>
        <taxon>Rhodobacterales</taxon>
        <taxon>Roseobacteraceae</taxon>
        <taxon>Alloyangia</taxon>
    </lineage>
</organism>
<gene>
    <name evidence="3" type="ORF">CLG85_014625</name>
    <name evidence="4" type="ORF">CLG85_11160</name>
</gene>
<evidence type="ECO:0000313" key="3">
    <source>
        <dbReference type="EMBL" id="MCT4371486.1"/>
    </source>
</evidence>
<sequence>MRLAAILMMLAGPALAGSGLSFAAPPVMLIERGVICQVTPDGARPAPETEQGIINLIEPGRRVDVATEVVPAALGISFGIRFTLSETAAPMALRVIVTHPPMGSRGIEVESWTTGASPGAPSLSLFTFEYAYEMVEGDWTMALEAGGERLLEQHFTVVPADAARPVLAACDGPAAVS</sequence>
<reference evidence="4" key="1">
    <citation type="submission" date="2017-09" db="EMBL/GenBank/DDBJ databases">
        <title>Yangia sp. SAOS 153D whole genome sequencing.</title>
        <authorList>
            <person name="Verma A."/>
            <person name="Krishnamurthi S."/>
        </authorList>
    </citation>
    <scope>NUCLEOTIDE SEQUENCE [LARGE SCALE GENOMIC DNA]</scope>
    <source>
        <strain evidence="4">SAOS 153D</strain>
    </source>
</reference>
<dbReference type="AlphaFoldDB" id="A0A2A3JWB7"/>
<feature type="chain" id="PRO_5012969031" evidence="1">
    <location>
        <begin position="17"/>
        <end position="177"/>
    </location>
</feature>
<dbReference type="Pfam" id="PF12975">
    <property type="entry name" value="DUF3859"/>
    <property type="match status" value="1"/>
</dbReference>
<dbReference type="Proteomes" id="UP000217448">
    <property type="component" value="Unassembled WGS sequence"/>
</dbReference>
<reference evidence="5" key="2">
    <citation type="submission" date="2023-07" db="EMBL/GenBank/DDBJ databases">
        <title>Yangia mangrovi SAOS 153D genome.</title>
        <authorList>
            <person name="Verma A."/>
            <person name="Pal Y."/>
            <person name="Sundharam S."/>
            <person name="Bisht B."/>
            <person name="Srinivasan K."/>
        </authorList>
    </citation>
    <scope>NUCLEOTIDE SEQUENCE [LARGE SCALE GENOMIC DNA]</scope>
    <source>
        <strain evidence="5">SAOS 153D</strain>
    </source>
</reference>
<evidence type="ECO:0000313" key="5">
    <source>
        <dbReference type="Proteomes" id="UP000217448"/>
    </source>
</evidence>
<name>A0A2A3JWB7_9RHOB</name>
<dbReference type="RefSeq" id="WP_095882333.1">
    <property type="nucleotide sequence ID" value="NZ_NTHN02000026.1"/>
</dbReference>
<dbReference type="EMBL" id="NTHN02000026">
    <property type="protein sequence ID" value="MCT4371486.1"/>
    <property type="molecule type" value="Genomic_DNA"/>
</dbReference>
<dbReference type="Gene3D" id="2.60.40.2390">
    <property type="match status" value="1"/>
</dbReference>
<keyword evidence="1" id="KW-0732">Signal</keyword>
<keyword evidence="5" id="KW-1185">Reference proteome</keyword>
<dbReference type="InterPro" id="IPR024331">
    <property type="entry name" value="DUF3859"/>
</dbReference>
<comment type="caution">
    <text evidence="4">The sequence shown here is derived from an EMBL/GenBank/DDBJ whole genome shotgun (WGS) entry which is preliminary data.</text>
</comment>
<evidence type="ECO:0000256" key="1">
    <source>
        <dbReference type="SAM" id="SignalP"/>
    </source>
</evidence>
<reference evidence="3" key="3">
    <citation type="submission" date="2024-05" db="EMBL/GenBank/DDBJ databases">
        <title>Yangia mangrovi SAOS 153D genome.</title>
        <authorList>
            <person name="Verma A."/>
            <person name="Pal Y."/>
            <person name="Sundharam S."/>
            <person name="Bisht B."/>
            <person name="Srinivasan K."/>
        </authorList>
    </citation>
    <scope>NUCLEOTIDE SEQUENCE</scope>
    <source>
        <strain evidence="3">SAOS 153D</strain>
    </source>
</reference>
<dbReference type="EMBL" id="NTHN01000164">
    <property type="protein sequence ID" value="PBD19097.1"/>
    <property type="molecule type" value="Genomic_DNA"/>
</dbReference>
<dbReference type="OrthoDB" id="7864302at2"/>